<dbReference type="InterPro" id="IPR001791">
    <property type="entry name" value="Laminin_G"/>
</dbReference>
<dbReference type="SUPFAM" id="SSF49899">
    <property type="entry name" value="Concanavalin A-like lectins/glucanases"/>
    <property type="match status" value="2"/>
</dbReference>
<feature type="region of interest" description="Disordered" evidence="4">
    <location>
        <begin position="978"/>
        <end position="997"/>
    </location>
</feature>
<accession>A0ABM4AYH5</accession>
<keyword evidence="7" id="KW-1185">Reference proteome</keyword>
<dbReference type="GeneID" id="113404217"/>
<dbReference type="PROSITE" id="PS50092">
    <property type="entry name" value="TSP1"/>
    <property type="match status" value="4"/>
</dbReference>
<feature type="region of interest" description="Disordered" evidence="4">
    <location>
        <begin position="1007"/>
        <end position="1027"/>
    </location>
</feature>
<dbReference type="SUPFAM" id="SSF82895">
    <property type="entry name" value="TSP-1 type 1 repeat"/>
    <property type="match status" value="4"/>
</dbReference>
<reference evidence="8" key="1">
    <citation type="submission" date="2025-08" db="UniProtKB">
        <authorList>
            <consortium name="RefSeq"/>
        </authorList>
    </citation>
    <scope>IDENTIFICATION</scope>
    <source>
        <tissue evidence="8">Whole body</tissue>
    </source>
</reference>
<protein>
    <submittedName>
        <fullName evidence="8">Uncharacterized protein LOC113404217</fullName>
    </submittedName>
</protein>
<evidence type="ECO:0000256" key="5">
    <source>
        <dbReference type="SAM" id="Phobius"/>
    </source>
</evidence>
<keyword evidence="5" id="KW-1133">Transmembrane helix</keyword>
<keyword evidence="5" id="KW-0472">Membrane</keyword>
<dbReference type="InterPro" id="IPR013320">
    <property type="entry name" value="ConA-like_dom_sf"/>
</dbReference>
<dbReference type="RefSeq" id="XP_064076343.1">
    <property type="nucleotide sequence ID" value="XM_064220273.1"/>
</dbReference>
<sequence length="1065" mass="120881">MSIINTSMCKKPGDKRLLSTWRLECGLGIIIDSDCPIDGAWSPWTPWSTCHGACDTVGHRKRLRKCNNPPPSKEGLSCNGLDEQIESCYLKNCTVDDYRKIVKGNIARAEALHQLEVIPAFMERCLQMECPYEAVEAALTAENTWQLNSEALWNALQCVKHDIGCSVNGEWGEWMPWSTCGAQCGKGFMWRIRRCDTPPPSVSHLVCLGTPLQNKECEGDQCAIDEQRSEVSVSGTWSEWGEWTKCSEKCGTGIRRRKRACIEKNISVADIAWTTHCRGQYEEVESCNVKNCLLNGGWSGWGAWGPCSQTCGAGRRSRTRSCTRPIPSGGGTNCVGPKFDVGSCHLTPCEVYRHIICVFNGDSVLQYDFPKKRSTFFHFYIRFMPLSPHGTLIRRGTIHSPRVRVSLHKWHICFDAHGSSKTCSLPRSCSPLALEPSVWHSIMLTVSNEAVTIRVNDAQNPIHSVFPCDPELTNDKINVFIGEKLHGQIQEAMVNFRPISLFIERERQPSKTALFPTSASNIAYESANIEEAYIYLENEQYLRLPCFRLQDDWQLELTIKSKSDSGMILFFKDYRNNSWFYMMLQNMRLVLKFASVEFKSEAISSTECLPDQWLDIKLTKRNETNTIEVSINTGERLHVLLADDKFRKRRLSKQKYSNLTHHSSTNANRSTCGPYANKTMANILCSNEYFIGGIPLPLRNKLSEDITSFFGIIASLKINNVLVDLRNMSMERYKNGIIQLSSGTASISGSYHETHWGETKKLNLICVYARHTRSPYHAYWLYLDTGIDNKNISSMDDGRVLRLIISPDNHSGFYTCRGNDNEHTKNFVTYGVLAKSQFKLMGPDTLTVVALFTTVSLVIFTLGWLIIEGYHDVRDGYGFFRDDLLSTEEQVEIDCNPYIQVCGTENILAKSNTKRRNRQLRNKALLDSRQKMKFHEERTNEYSLSEPEELPALPEVRSCAIKPACEIYRSEQICSPLHSSNKTSHKTELPPSSTNVSSRTFYSRLLFTNSKNPTKGNSKRKSNYSSNLEMERRLKLVTIQSSSFINNSSVQKVLKKFKDLKSVDS</sequence>
<dbReference type="SMART" id="SM00282">
    <property type="entry name" value="LamG"/>
    <property type="match status" value="2"/>
</dbReference>
<gene>
    <name evidence="8" type="primary">LOC113404217</name>
</gene>
<proteinExistence type="predicted"/>
<evidence type="ECO:0000256" key="1">
    <source>
        <dbReference type="ARBA" id="ARBA00022737"/>
    </source>
</evidence>
<dbReference type="InterPro" id="IPR000884">
    <property type="entry name" value="TSP1_rpt"/>
</dbReference>
<evidence type="ECO:0000313" key="8">
    <source>
        <dbReference type="RefSeq" id="XP_064076343.1"/>
    </source>
</evidence>
<organism evidence="7 8">
    <name type="scientific">Vanessa tameamea</name>
    <name type="common">Kamehameha butterfly</name>
    <dbReference type="NCBI Taxonomy" id="334116"/>
    <lineage>
        <taxon>Eukaryota</taxon>
        <taxon>Metazoa</taxon>
        <taxon>Ecdysozoa</taxon>
        <taxon>Arthropoda</taxon>
        <taxon>Hexapoda</taxon>
        <taxon>Insecta</taxon>
        <taxon>Pterygota</taxon>
        <taxon>Neoptera</taxon>
        <taxon>Endopterygota</taxon>
        <taxon>Lepidoptera</taxon>
        <taxon>Glossata</taxon>
        <taxon>Ditrysia</taxon>
        <taxon>Papilionoidea</taxon>
        <taxon>Nymphalidae</taxon>
        <taxon>Nymphalinae</taxon>
        <taxon>Vanessa</taxon>
    </lineage>
</organism>
<feature type="compositionally biased region" description="Polar residues" evidence="4">
    <location>
        <begin position="1007"/>
        <end position="1016"/>
    </location>
</feature>
<feature type="transmembrane region" description="Helical" evidence="5">
    <location>
        <begin position="846"/>
        <end position="867"/>
    </location>
</feature>
<dbReference type="Gene3D" id="2.20.100.10">
    <property type="entry name" value="Thrombospondin type-1 (TSP1) repeat"/>
    <property type="match status" value="4"/>
</dbReference>
<dbReference type="PRINTS" id="PR01705">
    <property type="entry name" value="TSP1REPEAT"/>
</dbReference>
<dbReference type="Proteomes" id="UP001652626">
    <property type="component" value="Chromosome Z"/>
</dbReference>
<dbReference type="InterPro" id="IPR036383">
    <property type="entry name" value="TSP1_rpt_sf"/>
</dbReference>
<keyword evidence="2" id="KW-1015">Disulfide bond</keyword>
<evidence type="ECO:0000256" key="2">
    <source>
        <dbReference type="ARBA" id="ARBA00023157"/>
    </source>
</evidence>
<dbReference type="CDD" id="cd00110">
    <property type="entry name" value="LamG"/>
    <property type="match status" value="1"/>
</dbReference>
<name>A0ABM4AYH5_VANTA</name>
<feature type="domain" description="Laminin G" evidence="6">
    <location>
        <begin position="523"/>
        <end position="766"/>
    </location>
</feature>
<dbReference type="PROSITE" id="PS50025">
    <property type="entry name" value="LAM_G_DOMAIN"/>
    <property type="match status" value="1"/>
</dbReference>
<dbReference type="SMART" id="SM00209">
    <property type="entry name" value="TSP1"/>
    <property type="match status" value="4"/>
</dbReference>
<dbReference type="Pfam" id="PF00090">
    <property type="entry name" value="TSP_1"/>
    <property type="match status" value="4"/>
</dbReference>
<comment type="caution">
    <text evidence="3">Lacks conserved residue(s) required for the propagation of feature annotation.</text>
</comment>
<evidence type="ECO:0000259" key="6">
    <source>
        <dbReference type="PROSITE" id="PS50025"/>
    </source>
</evidence>
<keyword evidence="1" id="KW-0677">Repeat</keyword>
<evidence type="ECO:0000256" key="3">
    <source>
        <dbReference type="PROSITE-ProRule" id="PRU00122"/>
    </source>
</evidence>
<evidence type="ECO:0000256" key="4">
    <source>
        <dbReference type="SAM" id="MobiDB-lite"/>
    </source>
</evidence>
<dbReference type="PANTHER" id="PTHR22906">
    <property type="entry name" value="PROPERDIN"/>
    <property type="match status" value="1"/>
</dbReference>
<dbReference type="Gene3D" id="2.60.120.200">
    <property type="match status" value="2"/>
</dbReference>
<evidence type="ECO:0000313" key="7">
    <source>
        <dbReference type="Proteomes" id="UP001652626"/>
    </source>
</evidence>
<dbReference type="PANTHER" id="PTHR22906:SF21">
    <property type="entry name" value="SEMA DOMAIN-CONTAINING PROTEIN"/>
    <property type="match status" value="1"/>
</dbReference>
<dbReference type="InterPro" id="IPR052065">
    <property type="entry name" value="Compl_asym_regulator"/>
</dbReference>
<keyword evidence="5" id="KW-0812">Transmembrane</keyword>